<name>A0A7D5ZF32_9NEIS</name>
<evidence type="ECO:0000313" key="2">
    <source>
        <dbReference type="EMBL" id="QLI82446.1"/>
    </source>
</evidence>
<dbReference type="RefSeq" id="WP_180306526.1">
    <property type="nucleotide sequence ID" value="NZ_CP058952.1"/>
</dbReference>
<keyword evidence="3" id="KW-1185">Reference proteome</keyword>
<dbReference type="EMBL" id="CP058952">
    <property type="protein sequence ID" value="QLI82446.1"/>
    <property type="molecule type" value="Genomic_DNA"/>
</dbReference>
<dbReference type="InterPro" id="IPR033880">
    <property type="entry name" value="SPFH_YdjI"/>
</dbReference>
<reference evidence="2 3" key="1">
    <citation type="journal article" date="2016" name="Int. J. Syst. Evol. Microbiol.">
        <title>Chitinibacter fontanus sp. nov., isolated from a spring.</title>
        <authorList>
            <person name="Sheu S.Y."/>
            <person name="Li Y.S."/>
            <person name="Young C.C."/>
            <person name="Chen W.M."/>
        </authorList>
    </citation>
    <scope>NUCLEOTIDE SEQUENCE [LARGE SCALE GENOMIC DNA]</scope>
    <source>
        <strain evidence="2 3">STM-7</strain>
    </source>
</reference>
<feature type="domain" description="SPFH" evidence="1">
    <location>
        <begin position="27"/>
        <end position="235"/>
    </location>
</feature>
<dbReference type="PANTHER" id="PTHR37826:SF2">
    <property type="entry name" value="ZINC-RIBBON DOMAIN-CONTAINING PROTEIN"/>
    <property type="match status" value="1"/>
</dbReference>
<dbReference type="SUPFAM" id="SSF117892">
    <property type="entry name" value="Band 7/SPFH domain"/>
    <property type="match status" value="1"/>
</dbReference>
<dbReference type="AlphaFoldDB" id="A0A7D5ZF32"/>
<dbReference type="PANTHER" id="PTHR37826">
    <property type="entry name" value="FLOTILLIN BAND_7_5 DOMAIN PROTEIN"/>
    <property type="match status" value="1"/>
</dbReference>
<dbReference type="Proteomes" id="UP000510822">
    <property type="component" value="Chromosome"/>
</dbReference>
<sequence>MSLGSFIKKQFIDILQWNEDSDGVLAYRYPMADFEIQYGASLTVRESQAAVFINEGQVADVFGAGMYKLTTQTLPVLTYLKNWDKLFESPFKSDVYFFSTRLQLGRKWGTPQPITIRDADFGMVRMRAFGVYSYKLVDPKLFFSEISGTREVYTRDDLELQLRNLVVATMTSALGGAGVPFLDMAGNQGLMSQKISEALTPVFAKYGLELDNFAVENISLPEELQKAIDTRITMGMIGNMQTYTQYQAANAIPLAAQNEGGLAGIGAGMAAGVGVGQVMAGAMTNALGLGGVAAPAGTGVVIGADGGMGVGVMASGAQQPVPTQGNAAPAADPNSPQAKLGQLKGLLDQGLISQGDYDSAKAEVLKKLIG</sequence>
<dbReference type="CDD" id="cd03408">
    <property type="entry name" value="SPFH_like_u1"/>
    <property type="match status" value="1"/>
</dbReference>
<dbReference type="InterPro" id="IPR036013">
    <property type="entry name" value="Band_7/SPFH_dom_sf"/>
</dbReference>
<dbReference type="Gene3D" id="3.30.479.30">
    <property type="entry name" value="Band 7 domain"/>
    <property type="match status" value="1"/>
</dbReference>
<organism evidence="2 3">
    <name type="scientific">Chitinibacter fontanus</name>
    <dbReference type="NCBI Taxonomy" id="1737446"/>
    <lineage>
        <taxon>Bacteria</taxon>
        <taxon>Pseudomonadati</taxon>
        <taxon>Pseudomonadota</taxon>
        <taxon>Betaproteobacteria</taxon>
        <taxon>Neisseriales</taxon>
        <taxon>Chitinibacteraceae</taxon>
        <taxon>Chitinibacter</taxon>
    </lineage>
</organism>
<accession>A0A7D5ZF32</accession>
<protein>
    <submittedName>
        <fullName evidence="2">SPFH domain-containing protein</fullName>
    </submittedName>
</protein>
<dbReference type="KEGG" id="cfon:HZU75_13430"/>
<dbReference type="Pfam" id="PF13421">
    <property type="entry name" value="Band_7_1"/>
    <property type="match status" value="1"/>
</dbReference>
<gene>
    <name evidence="2" type="ORF">HZU75_13430</name>
</gene>
<evidence type="ECO:0000313" key="3">
    <source>
        <dbReference type="Proteomes" id="UP000510822"/>
    </source>
</evidence>
<evidence type="ECO:0000259" key="1">
    <source>
        <dbReference type="Pfam" id="PF13421"/>
    </source>
</evidence>
<proteinExistence type="predicted"/>